<reference evidence="2 3" key="1">
    <citation type="submission" date="2018-07" db="EMBL/GenBank/DDBJ databases">
        <title>New species, Clostridium PI-S10-A1B.</title>
        <authorList>
            <person name="Krishna G."/>
            <person name="Summeta K."/>
            <person name="Shikha S."/>
            <person name="Prabhu P.B."/>
            <person name="Suresh K."/>
        </authorList>
    </citation>
    <scope>NUCLEOTIDE SEQUENCE [LARGE SCALE GENOMIC DNA]</scope>
    <source>
        <strain evidence="2 3">PI-S10-A1B</strain>
    </source>
</reference>
<dbReference type="Proteomes" id="UP000260680">
    <property type="component" value="Unassembled WGS sequence"/>
</dbReference>
<accession>A0A3E2NDS2</accession>
<sequence>MSEDIKEKILNKALDLFNIYGFESVKMRDISGALNISPGNLT</sequence>
<dbReference type="EMBL" id="QOHO01000027">
    <property type="protein sequence ID" value="RFZ79145.1"/>
    <property type="molecule type" value="Genomic_DNA"/>
</dbReference>
<reference evidence="1 4" key="2">
    <citation type="journal article" date="2024" name="Int. J. Syst. Evol. Microbiol.">
        <title>Lacrimispora brassicae sp. nov. isolated from fermented cabbage, and proposal of Clostridium indicum Gundawar et al. 2019 and Clostridium methoxybenzovorans Mechichi et al. 1999 as heterotypic synonyms of Lacrimispora amygdalina (Parshina et al. 2003) Haas and Blanchard 2020 and Lacrimispora indolis (McClung and McCoy 1957) Haas and Blanchard 2020, respectively.</title>
        <authorList>
            <person name="Kobayashi H."/>
            <person name="Tanizawa Y."/>
            <person name="Sakamoto M."/>
            <person name="Ohkuma M."/>
            <person name="Tohno M."/>
        </authorList>
    </citation>
    <scope>NUCLEOTIDE SEQUENCE [LARGE SCALE GENOMIC DNA]</scope>
    <source>
        <strain evidence="1 4">DSM 12857</strain>
    </source>
</reference>
<dbReference type="AlphaFoldDB" id="A0A3E2NDS2"/>
<name>A0A3E2NDS2_9FIRM</name>
<comment type="caution">
    <text evidence="2">The sequence shown here is derived from an EMBL/GenBank/DDBJ whole genome shotgun (WGS) entry which is preliminary data.</text>
</comment>
<dbReference type="Gene3D" id="1.10.357.10">
    <property type="entry name" value="Tetracycline Repressor, domain 2"/>
    <property type="match status" value="1"/>
</dbReference>
<evidence type="ECO:0000313" key="2">
    <source>
        <dbReference type="EMBL" id="RFZ79145.1"/>
    </source>
</evidence>
<evidence type="ECO:0000313" key="3">
    <source>
        <dbReference type="Proteomes" id="UP000260680"/>
    </source>
</evidence>
<gene>
    <name evidence="2" type="ORF">DS742_09805</name>
    <name evidence="1" type="ORF">LAD12857_33720</name>
</gene>
<proteinExistence type="predicted"/>
<dbReference type="InterPro" id="IPR009057">
    <property type="entry name" value="Homeodomain-like_sf"/>
</dbReference>
<dbReference type="OrthoDB" id="1896527at2"/>
<protein>
    <submittedName>
        <fullName evidence="2">TetR/AcrR family transcriptional regulator</fullName>
    </submittedName>
</protein>
<keyword evidence="4" id="KW-1185">Reference proteome</keyword>
<dbReference type="Proteomes" id="UP001419084">
    <property type="component" value="Unassembled WGS sequence"/>
</dbReference>
<evidence type="ECO:0000313" key="4">
    <source>
        <dbReference type="Proteomes" id="UP001419084"/>
    </source>
</evidence>
<dbReference type="EMBL" id="BRPJ01000073">
    <property type="protein sequence ID" value="GLB31449.1"/>
    <property type="molecule type" value="Genomic_DNA"/>
</dbReference>
<evidence type="ECO:0000313" key="1">
    <source>
        <dbReference type="EMBL" id="GLB31449.1"/>
    </source>
</evidence>
<organism evidence="2 3">
    <name type="scientific">Lacrimispora amygdalina</name>
    <dbReference type="NCBI Taxonomy" id="253257"/>
    <lineage>
        <taxon>Bacteria</taxon>
        <taxon>Bacillati</taxon>
        <taxon>Bacillota</taxon>
        <taxon>Clostridia</taxon>
        <taxon>Lachnospirales</taxon>
        <taxon>Lachnospiraceae</taxon>
        <taxon>Lacrimispora</taxon>
    </lineage>
</organism>
<dbReference type="SUPFAM" id="SSF46689">
    <property type="entry name" value="Homeodomain-like"/>
    <property type="match status" value="1"/>
</dbReference>